<dbReference type="Proteomes" id="UP000236286">
    <property type="component" value="Unassembled WGS sequence"/>
</dbReference>
<dbReference type="Pfam" id="PF00072">
    <property type="entry name" value="Response_reg"/>
    <property type="match status" value="1"/>
</dbReference>
<evidence type="ECO:0000259" key="3">
    <source>
        <dbReference type="PROSITE" id="PS50110"/>
    </source>
</evidence>
<dbReference type="Gene3D" id="3.40.50.2300">
    <property type="match status" value="1"/>
</dbReference>
<comment type="caution">
    <text evidence="4">The sequence shown here is derived from an EMBL/GenBank/DDBJ whole genome shotgun (WGS) entry which is preliminary data.</text>
</comment>
<dbReference type="SMART" id="SM00448">
    <property type="entry name" value="REC"/>
    <property type="match status" value="1"/>
</dbReference>
<feature type="modified residue" description="4-aspartylphosphate" evidence="2">
    <location>
        <position position="71"/>
    </location>
</feature>
<dbReference type="InterPro" id="IPR011006">
    <property type="entry name" value="CheY-like_superfamily"/>
</dbReference>
<evidence type="ECO:0000256" key="2">
    <source>
        <dbReference type="PROSITE-ProRule" id="PRU00169"/>
    </source>
</evidence>
<dbReference type="AlphaFoldDB" id="A0A2J7TIR9"/>
<proteinExistence type="predicted"/>
<organism evidence="4 5">
    <name type="scientific">Methylocella silvestris</name>
    <dbReference type="NCBI Taxonomy" id="199596"/>
    <lineage>
        <taxon>Bacteria</taxon>
        <taxon>Pseudomonadati</taxon>
        <taxon>Pseudomonadota</taxon>
        <taxon>Alphaproteobacteria</taxon>
        <taxon>Hyphomicrobiales</taxon>
        <taxon>Beijerinckiaceae</taxon>
        <taxon>Methylocella</taxon>
    </lineage>
</organism>
<dbReference type="OrthoDB" id="9782655at2"/>
<dbReference type="PROSITE" id="PS50110">
    <property type="entry name" value="RESPONSE_REGULATORY"/>
    <property type="match status" value="1"/>
</dbReference>
<dbReference type="EMBL" id="PDZR01000005">
    <property type="protein sequence ID" value="PNG26670.1"/>
    <property type="molecule type" value="Genomic_DNA"/>
</dbReference>
<evidence type="ECO:0000256" key="1">
    <source>
        <dbReference type="ARBA" id="ARBA00022553"/>
    </source>
</evidence>
<keyword evidence="1 2" id="KW-0597">Phosphoprotein</keyword>
<name>A0A2J7TIR9_METSI</name>
<dbReference type="SUPFAM" id="SSF52172">
    <property type="entry name" value="CheY-like"/>
    <property type="match status" value="1"/>
</dbReference>
<evidence type="ECO:0000313" key="4">
    <source>
        <dbReference type="EMBL" id="PNG26670.1"/>
    </source>
</evidence>
<feature type="domain" description="Response regulatory" evidence="3">
    <location>
        <begin position="22"/>
        <end position="136"/>
    </location>
</feature>
<evidence type="ECO:0000313" key="5">
    <source>
        <dbReference type="Proteomes" id="UP000236286"/>
    </source>
</evidence>
<accession>A0A2J7TIR9</accession>
<reference evidence="4 5" key="1">
    <citation type="submission" date="2017-10" db="EMBL/GenBank/DDBJ databases">
        <title>Genome announcement of Methylocella silvestris TVC from permafrost.</title>
        <authorList>
            <person name="Wang J."/>
            <person name="Geng K."/>
            <person name="Ul-Haque F."/>
            <person name="Crombie A.T."/>
            <person name="Street L.E."/>
            <person name="Wookey P.A."/>
            <person name="Murrell J.C."/>
            <person name="Pratscher J."/>
        </authorList>
    </citation>
    <scope>NUCLEOTIDE SEQUENCE [LARGE SCALE GENOMIC DNA]</scope>
    <source>
        <strain evidence="4 5">TVC</strain>
    </source>
</reference>
<sequence length="139" mass="14745">MITQCGVAADAGAPFMANAERLVLIADDDQGVRDALQFALRLEGIDVHAHSGPAELLADADLPRAACVILDGGMKQMNGFELLRRLRARNKQLPAIVLTNHATAGFRQQAGAAGVHLVLEKPLLDTALIDTLLIILGDC</sequence>
<dbReference type="InterPro" id="IPR050595">
    <property type="entry name" value="Bact_response_regulator"/>
</dbReference>
<gene>
    <name evidence="4" type="ORF">CR492_06665</name>
</gene>
<dbReference type="InterPro" id="IPR001789">
    <property type="entry name" value="Sig_transdc_resp-reg_receiver"/>
</dbReference>
<dbReference type="PANTHER" id="PTHR44591">
    <property type="entry name" value="STRESS RESPONSE REGULATOR PROTEIN 1"/>
    <property type="match status" value="1"/>
</dbReference>
<protein>
    <submittedName>
        <fullName evidence="4">Response regulator</fullName>
    </submittedName>
</protein>
<dbReference type="PANTHER" id="PTHR44591:SF25">
    <property type="entry name" value="CHEMOTAXIS TWO-COMPONENT RESPONSE REGULATOR"/>
    <property type="match status" value="1"/>
</dbReference>
<dbReference type="GO" id="GO:0000160">
    <property type="term" value="P:phosphorelay signal transduction system"/>
    <property type="evidence" value="ECO:0007669"/>
    <property type="project" value="InterPro"/>
</dbReference>